<protein>
    <recommendedName>
        <fullName evidence="1">Anaphase-promoting complex subunit 4-like WD40 domain-containing protein</fullName>
    </recommendedName>
</protein>
<proteinExistence type="predicted"/>
<feature type="domain" description="Anaphase-promoting complex subunit 4-like WD40" evidence="1">
    <location>
        <begin position="241"/>
        <end position="297"/>
    </location>
</feature>
<dbReference type="PANTHER" id="PTHR16220">
    <property type="entry name" value="WD REPEAT PROTEIN 8-RELATED"/>
    <property type="match status" value="1"/>
</dbReference>
<evidence type="ECO:0000259" key="1">
    <source>
        <dbReference type="Pfam" id="PF12894"/>
    </source>
</evidence>
<name>A0A2A9P1X6_9AGAR</name>
<dbReference type="GO" id="GO:1990810">
    <property type="term" value="P:microtubule anchoring at mitotic spindle pole body"/>
    <property type="evidence" value="ECO:0007669"/>
    <property type="project" value="TreeGrafter"/>
</dbReference>
<dbReference type="STRING" id="703135.A0A2A9P1X6"/>
<dbReference type="InterPro" id="IPR015943">
    <property type="entry name" value="WD40/YVTN_repeat-like_dom_sf"/>
</dbReference>
<dbReference type="EMBL" id="KZ301969">
    <property type="protein sequence ID" value="PFH54782.1"/>
    <property type="molecule type" value="Genomic_DNA"/>
</dbReference>
<dbReference type="GO" id="GO:0005815">
    <property type="term" value="C:microtubule organizing center"/>
    <property type="evidence" value="ECO:0007669"/>
    <property type="project" value="TreeGrafter"/>
</dbReference>
<dbReference type="PANTHER" id="PTHR16220:SF0">
    <property type="entry name" value="WD REPEAT-CONTAINING PROTEIN WRAP73"/>
    <property type="match status" value="1"/>
</dbReference>
<dbReference type="InterPro" id="IPR024977">
    <property type="entry name" value="Apc4-like_WD40_dom"/>
</dbReference>
<keyword evidence="3" id="KW-1185">Reference proteome</keyword>
<dbReference type="InterPro" id="IPR036322">
    <property type="entry name" value="WD40_repeat_dom_sf"/>
</dbReference>
<dbReference type="Proteomes" id="UP000242287">
    <property type="component" value="Unassembled WGS sequence"/>
</dbReference>
<dbReference type="OrthoDB" id="308690at2759"/>
<accession>A0A2A9P1X6</accession>
<sequence length="470" mass="52509">MDFTESYHHSASLVQFSPGAQFLLAALYDTLTVYRSDTLCISRSWSIDLSPSPTQTFLQASSSKSSPSDASITHIGWSCDSEYILAACAKRGSVHVYKLRDEQWSRRIDAGAEGLVKAEWAPDGRSILCFSEWGIRVTIWSLITKSAVYIQFPIHPDRGYAFRADGRYFVMAERHKSKDTVGVYDATTSYKLTRHFPLPTSSLASLALSPTGNYLAVWEGLLEFRVHIVTLTGDKLGSFSPESDPGLGIRHVTWHPSGTFLAVGGCNDKIYILDSSTWSPAVTLDISSRVPASTIVWREPLNWLEATFGRGFISYERLQGPLTVPMIRSEQARTSQKSGVAQIEWNTTGSLLLARVESMPNVIYLYDFPSPQERFSPRLRTVLIHSQPVLQARWNPVRRNSLVLCCGGQSVYEWSDEWVGENGIEEEMAECIGVPTENFNTREVRWAPDGKGFVLLDKDQFCCGFEVLSG</sequence>
<organism evidence="2 3">
    <name type="scientific">Amanita thiersii Skay4041</name>
    <dbReference type="NCBI Taxonomy" id="703135"/>
    <lineage>
        <taxon>Eukaryota</taxon>
        <taxon>Fungi</taxon>
        <taxon>Dikarya</taxon>
        <taxon>Basidiomycota</taxon>
        <taxon>Agaricomycotina</taxon>
        <taxon>Agaricomycetes</taxon>
        <taxon>Agaricomycetidae</taxon>
        <taxon>Agaricales</taxon>
        <taxon>Pluteineae</taxon>
        <taxon>Amanitaceae</taxon>
        <taxon>Amanita</taxon>
    </lineage>
</organism>
<dbReference type="GO" id="GO:1990811">
    <property type="term" value="C:MWP complex"/>
    <property type="evidence" value="ECO:0007669"/>
    <property type="project" value="TreeGrafter"/>
</dbReference>
<dbReference type="InterPro" id="IPR001680">
    <property type="entry name" value="WD40_rpt"/>
</dbReference>
<dbReference type="AlphaFoldDB" id="A0A2A9P1X6"/>
<reference evidence="2 3" key="1">
    <citation type="submission" date="2014-02" db="EMBL/GenBank/DDBJ databases">
        <title>Transposable element dynamics among asymbiotic and ectomycorrhizal Amanita fungi.</title>
        <authorList>
            <consortium name="DOE Joint Genome Institute"/>
            <person name="Hess J."/>
            <person name="Skrede I."/>
            <person name="Wolfe B."/>
            <person name="LaButti K."/>
            <person name="Ohm R.A."/>
            <person name="Grigoriev I.V."/>
            <person name="Pringle A."/>
        </authorList>
    </citation>
    <scope>NUCLEOTIDE SEQUENCE [LARGE SCALE GENOMIC DNA]</scope>
    <source>
        <strain evidence="2 3">SKay4041</strain>
    </source>
</reference>
<gene>
    <name evidence="2" type="ORF">AMATHDRAFT_72548</name>
</gene>
<dbReference type="Pfam" id="PF12894">
    <property type="entry name" value="ANAPC4_WD40"/>
    <property type="match status" value="1"/>
</dbReference>
<evidence type="ECO:0000313" key="3">
    <source>
        <dbReference type="Proteomes" id="UP000242287"/>
    </source>
</evidence>
<dbReference type="InterPro" id="IPR052778">
    <property type="entry name" value="Centrosome-WD_assoc"/>
</dbReference>
<dbReference type="Gene3D" id="2.130.10.10">
    <property type="entry name" value="YVTN repeat-like/Quinoprotein amine dehydrogenase"/>
    <property type="match status" value="2"/>
</dbReference>
<dbReference type="SUPFAM" id="SSF50978">
    <property type="entry name" value="WD40 repeat-like"/>
    <property type="match status" value="1"/>
</dbReference>
<dbReference type="SMART" id="SM00320">
    <property type="entry name" value="WD40"/>
    <property type="match status" value="3"/>
</dbReference>
<evidence type="ECO:0000313" key="2">
    <source>
        <dbReference type="EMBL" id="PFH54782.1"/>
    </source>
</evidence>